<proteinExistence type="inferred from homology"/>
<dbReference type="InterPro" id="IPR014721">
    <property type="entry name" value="Ribsml_uS5_D2-typ_fold_subgr"/>
</dbReference>
<dbReference type="PANTHER" id="PTHR10457:SF7">
    <property type="entry name" value="GALACTOKINASE-RELATED"/>
    <property type="match status" value="1"/>
</dbReference>
<feature type="domain" description="Galactokinase N-terminal" evidence="6">
    <location>
        <begin position="45"/>
        <end position="93"/>
    </location>
</feature>
<sequence>MATSGQRRQEIAAGVWDGVLQNLYGPSEETLARQRARWCAALEGFELYFGPGRQVRIYTAPGRAELGGNHTDHQHGYGLAAAVGLDLVAVAAPNDDHYIRVKSWGFNKLDVVDLDQSDLQSGEFTHSASLIRGLAEGFRSAGREVSGYDAYTTSDVLRGSGLSSSAAFEMGMGAIMNAESGCGLTAAQVARLGQYAENIYFGKPSGLLDQLTSALGGVVFADFEDPETPRVEKIHAGGLLPEGMSLCVTDTRGSHSELTAEFAAIRGEMEAVAACFDGCKVLGQVREADFWARLPALRAQCGDRACLRAVHFFRENARTLAEDRALRSGRFEEFLRLVRESGHDSFTLCQNVYSGADPHHQSLSVALALSEQILTGSGGAWRMQGGGFAGTIQAFVPAACLARYRAAMDGVFGPGSCHVLTLREQGAGLAIG</sequence>
<evidence type="ECO:0000256" key="1">
    <source>
        <dbReference type="ARBA" id="ARBA00006566"/>
    </source>
</evidence>
<organism evidence="7 8">
    <name type="scientific">Candidatus Faecalibacterium intestinigallinarum</name>
    <dbReference type="NCBI Taxonomy" id="2838581"/>
    <lineage>
        <taxon>Bacteria</taxon>
        <taxon>Bacillati</taxon>
        <taxon>Bacillota</taxon>
        <taxon>Clostridia</taxon>
        <taxon>Eubacteriales</taxon>
        <taxon>Oscillospiraceae</taxon>
        <taxon>Faecalibacterium</taxon>
    </lineage>
</organism>
<evidence type="ECO:0000259" key="6">
    <source>
        <dbReference type="Pfam" id="PF10509"/>
    </source>
</evidence>
<dbReference type="SUPFAM" id="SSF54211">
    <property type="entry name" value="Ribosomal protein S5 domain 2-like"/>
    <property type="match status" value="1"/>
</dbReference>
<evidence type="ECO:0000313" key="7">
    <source>
        <dbReference type="EMBL" id="HIW09050.1"/>
    </source>
</evidence>
<keyword evidence="4" id="KW-0067">ATP-binding</keyword>
<dbReference type="Pfam" id="PF00288">
    <property type="entry name" value="GHMP_kinases_N"/>
    <property type="match status" value="1"/>
</dbReference>
<dbReference type="GO" id="GO:0004335">
    <property type="term" value="F:galactokinase activity"/>
    <property type="evidence" value="ECO:0007669"/>
    <property type="project" value="InterPro"/>
</dbReference>
<reference evidence="7" key="2">
    <citation type="submission" date="2021-04" db="EMBL/GenBank/DDBJ databases">
        <authorList>
            <person name="Gilroy R."/>
        </authorList>
    </citation>
    <scope>NUCLEOTIDE SEQUENCE</scope>
    <source>
        <strain evidence="7">ChiHcolR34-3080</strain>
    </source>
</reference>
<reference evidence="7" key="1">
    <citation type="journal article" date="2021" name="PeerJ">
        <title>Extensive microbial diversity within the chicken gut microbiome revealed by metagenomics and culture.</title>
        <authorList>
            <person name="Gilroy R."/>
            <person name="Ravi A."/>
            <person name="Getino M."/>
            <person name="Pursley I."/>
            <person name="Horton D.L."/>
            <person name="Alikhan N.F."/>
            <person name="Baker D."/>
            <person name="Gharbi K."/>
            <person name="Hall N."/>
            <person name="Watson M."/>
            <person name="Adriaenssens E.M."/>
            <person name="Foster-Nyarko E."/>
            <person name="Jarju S."/>
            <person name="Secka A."/>
            <person name="Antonio M."/>
            <person name="Oren A."/>
            <person name="Chaudhuri R.R."/>
            <person name="La Ragione R."/>
            <person name="Hildebrand F."/>
            <person name="Pallen M.J."/>
        </authorList>
    </citation>
    <scope>NUCLEOTIDE SEQUENCE</scope>
    <source>
        <strain evidence="7">ChiHcolR34-3080</strain>
    </source>
</reference>
<evidence type="ECO:0000256" key="3">
    <source>
        <dbReference type="ARBA" id="ARBA00022777"/>
    </source>
</evidence>
<dbReference type="PRINTS" id="PR00959">
    <property type="entry name" value="MEVGALKINASE"/>
</dbReference>
<keyword evidence="3" id="KW-0418">Kinase</keyword>
<dbReference type="PRINTS" id="PR00473">
    <property type="entry name" value="GALCTOKINASE"/>
</dbReference>
<comment type="similarity">
    <text evidence="1">Belongs to the GHMP kinase family. GalK subfamily.</text>
</comment>
<dbReference type="Gene3D" id="3.30.70.890">
    <property type="entry name" value="GHMP kinase, C-terminal domain"/>
    <property type="match status" value="1"/>
</dbReference>
<dbReference type="Proteomes" id="UP000823933">
    <property type="component" value="Unassembled WGS sequence"/>
</dbReference>
<dbReference type="Gene3D" id="3.30.230.10">
    <property type="match status" value="1"/>
</dbReference>
<dbReference type="AlphaFoldDB" id="A0A9D1TWT9"/>
<dbReference type="InterPro" id="IPR006204">
    <property type="entry name" value="GHMP_kinase_N_dom"/>
</dbReference>
<dbReference type="GO" id="GO:0005524">
    <property type="term" value="F:ATP binding"/>
    <property type="evidence" value="ECO:0007669"/>
    <property type="project" value="UniProtKB-KW"/>
</dbReference>
<dbReference type="SUPFAM" id="SSF55060">
    <property type="entry name" value="GHMP Kinase, C-terminal domain"/>
    <property type="match status" value="1"/>
</dbReference>
<dbReference type="InterPro" id="IPR020568">
    <property type="entry name" value="Ribosomal_Su5_D2-typ_SF"/>
</dbReference>
<name>A0A9D1TWT9_9FIRM</name>
<feature type="domain" description="GHMP kinase N-terminal" evidence="5">
    <location>
        <begin position="131"/>
        <end position="217"/>
    </location>
</feature>
<evidence type="ECO:0000259" key="5">
    <source>
        <dbReference type="Pfam" id="PF00288"/>
    </source>
</evidence>
<dbReference type="GO" id="GO:0006012">
    <property type="term" value="P:galactose metabolic process"/>
    <property type="evidence" value="ECO:0007669"/>
    <property type="project" value="InterPro"/>
</dbReference>
<comment type="caution">
    <text evidence="7">The sequence shown here is derived from an EMBL/GenBank/DDBJ whole genome shotgun (WGS) entry which is preliminary data.</text>
</comment>
<dbReference type="PANTHER" id="PTHR10457">
    <property type="entry name" value="MEVALONATE KINASE/GALACTOKINASE"/>
    <property type="match status" value="1"/>
</dbReference>
<evidence type="ECO:0000256" key="4">
    <source>
        <dbReference type="ARBA" id="ARBA00022840"/>
    </source>
</evidence>
<evidence type="ECO:0000256" key="2">
    <source>
        <dbReference type="ARBA" id="ARBA00022741"/>
    </source>
</evidence>
<dbReference type="InterPro" id="IPR006206">
    <property type="entry name" value="Mevalonate/galactokinase"/>
</dbReference>
<dbReference type="InterPro" id="IPR019539">
    <property type="entry name" value="GalKase_N"/>
</dbReference>
<dbReference type="InterPro" id="IPR000705">
    <property type="entry name" value="Galactokinase"/>
</dbReference>
<dbReference type="PIRSF" id="PIRSF000530">
    <property type="entry name" value="Galactokinase"/>
    <property type="match status" value="1"/>
</dbReference>
<gene>
    <name evidence="7" type="ORF">H9890_06605</name>
</gene>
<dbReference type="EMBL" id="DXHQ01000078">
    <property type="protein sequence ID" value="HIW09050.1"/>
    <property type="molecule type" value="Genomic_DNA"/>
</dbReference>
<accession>A0A9D1TWT9</accession>
<keyword evidence="3" id="KW-0808">Transferase</keyword>
<protein>
    <submittedName>
        <fullName evidence="7">Galactokinase</fullName>
    </submittedName>
</protein>
<dbReference type="InterPro" id="IPR036554">
    <property type="entry name" value="GHMP_kinase_C_sf"/>
</dbReference>
<keyword evidence="2" id="KW-0547">Nucleotide-binding</keyword>
<dbReference type="GO" id="GO:0005829">
    <property type="term" value="C:cytosol"/>
    <property type="evidence" value="ECO:0007669"/>
    <property type="project" value="TreeGrafter"/>
</dbReference>
<dbReference type="Pfam" id="PF10509">
    <property type="entry name" value="GalKase_gal_bdg"/>
    <property type="match status" value="1"/>
</dbReference>
<evidence type="ECO:0000313" key="8">
    <source>
        <dbReference type="Proteomes" id="UP000823933"/>
    </source>
</evidence>